<keyword evidence="6" id="KW-1185">Reference proteome</keyword>
<dbReference type="SMART" id="SM01130">
    <property type="entry name" value="DHDPS"/>
    <property type="match status" value="1"/>
</dbReference>
<dbReference type="SUPFAM" id="SSF51569">
    <property type="entry name" value="Aldolase"/>
    <property type="match status" value="1"/>
</dbReference>
<dbReference type="AlphaFoldDB" id="A0A1H2U1X0"/>
<dbReference type="PIRSF" id="PIRSF001365">
    <property type="entry name" value="DHDPS"/>
    <property type="match status" value="1"/>
</dbReference>
<dbReference type="Proteomes" id="UP000199118">
    <property type="component" value="Unassembled WGS sequence"/>
</dbReference>
<comment type="similarity">
    <text evidence="1 3">Belongs to the DapA family.</text>
</comment>
<dbReference type="OrthoDB" id="9796205at2"/>
<proteinExistence type="inferred from homology"/>
<evidence type="ECO:0000313" key="6">
    <source>
        <dbReference type="Proteomes" id="UP000199118"/>
    </source>
</evidence>
<gene>
    <name evidence="5" type="ORF">SAMN05444336_1011196</name>
</gene>
<protein>
    <submittedName>
        <fullName evidence="5">4-hydroxy-tetrahydrodipicolinate synthase</fullName>
    </submittedName>
</protein>
<dbReference type="STRING" id="356660.SAMN05444336_1011196"/>
<evidence type="ECO:0000313" key="5">
    <source>
        <dbReference type="EMBL" id="SDW50223.1"/>
    </source>
</evidence>
<organism evidence="5 6">
    <name type="scientific">Albimonas donghaensis</name>
    <dbReference type="NCBI Taxonomy" id="356660"/>
    <lineage>
        <taxon>Bacteria</taxon>
        <taxon>Pseudomonadati</taxon>
        <taxon>Pseudomonadota</taxon>
        <taxon>Alphaproteobacteria</taxon>
        <taxon>Rhodobacterales</taxon>
        <taxon>Paracoccaceae</taxon>
        <taxon>Albimonas</taxon>
    </lineage>
</organism>
<keyword evidence="2 3" id="KW-0456">Lyase</keyword>
<sequence length="319" mass="33500">MPLIDRNTRGVYVIAATPFADDGALDLGSIDTLVDAYVEAGCDGMTILGVMGEAPKLSPEESRAAIARFMARAPKDFGTIVGVSAPGTDNLVRLAHSAMEAGAAGVMVAPIPGLALEAALVGYYAQVCEALGPDVPVVFQDYPQLTGVKVAASTILRLTRDYPQIVMLKHEDCPGLSKLQAVREGSGTADTPRLSILCGNGGIYLPQELQRGADGAMTGFAWPEMLVDVCRLHHAGKVDEAEDLFDAWLPLIRHEQQPGIGIALRKEALKRRGAIKSAKIRAPGPSLSAADLAELTRLIARTEARVAAIGGRTGGKLAA</sequence>
<dbReference type="CDD" id="cd00408">
    <property type="entry name" value="DHDPS-like"/>
    <property type="match status" value="1"/>
</dbReference>
<dbReference type="InterPro" id="IPR013785">
    <property type="entry name" value="Aldolase_TIM"/>
</dbReference>
<dbReference type="RefSeq" id="WP_092680150.1">
    <property type="nucleotide sequence ID" value="NZ_FNMZ01000001.1"/>
</dbReference>
<dbReference type="GO" id="GO:0008840">
    <property type="term" value="F:4-hydroxy-tetrahydrodipicolinate synthase activity"/>
    <property type="evidence" value="ECO:0007669"/>
    <property type="project" value="TreeGrafter"/>
</dbReference>
<dbReference type="Gene3D" id="3.20.20.70">
    <property type="entry name" value="Aldolase class I"/>
    <property type="match status" value="1"/>
</dbReference>
<reference evidence="5 6" key="1">
    <citation type="submission" date="2016-10" db="EMBL/GenBank/DDBJ databases">
        <authorList>
            <person name="de Groot N.N."/>
        </authorList>
    </citation>
    <scope>NUCLEOTIDE SEQUENCE [LARGE SCALE GENOMIC DNA]</scope>
    <source>
        <strain evidence="5 6">DSM 17890</strain>
    </source>
</reference>
<feature type="binding site" evidence="4">
    <location>
        <position position="217"/>
    </location>
    <ligand>
        <name>pyruvate</name>
        <dbReference type="ChEBI" id="CHEBI:15361"/>
    </ligand>
</feature>
<dbReference type="PANTHER" id="PTHR12128:SF66">
    <property type="entry name" value="4-HYDROXY-2-OXOGLUTARATE ALDOLASE, MITOCHONDRIAL"/>
    <property type="match status" value="1"/>
</dbReference>
<dbReference type="InterPro" id="IPR002220">
    <property type="entry name" value="DapA-like"/>
</dbReference>
<dbReference type="GO" id="GO:0005829">
    <property type="term" value="C:cytosol"/>
    <property type="evidence" value="ECO:0007669"/>
    <property type="project" value="TreeGrafter"/>
</dbReference>
<evidence type="ECO:0000256" key="3">
    <source>
        <dbReference type="PIRNR" id="PIRNR001365"/>
    </source>
</evidence>
<dbReference type="EMBL" id="FNMZ01000001">
    <property type="protein sequence ID" value="SDW50223.1"/>
    <property type="molecule type" value="Genomic_DNA"/>
</dbReference>
<name>A0A1H2U1X0_9RHOB</name>
<accession>A0A1H2U1X0</accession>
<evidence type="ECO:0000256" key="2">
    <source>
        <dbReference type="ARBA" id="ARBA00023239"/>
    </source>
</evidence>
<dbReference type="Pfam" id="PF00701">
    <property type="entry name" value="DHDPS"/>
    <property type="match status" value="1"/>
</dbReference>
<evidence type="ECO:0000256" key="1">
    <source>
        <dbReference type="ARBA" id="ARBA00007592"/>
    </source>
</evidence>
<dbReference type="PRINTS" id="PR00146">
    <property type="entry name" value="DHPICSNTHASE"/>
</dbReference>
<dbReference type="PANTHER" id="PTHR12128">
    <property type="entry name" value="DIHYDRODIPICOLINATE SYNTHASE"/>
    <property type="match status" value="1"/>
</dbReference>
<evidence type="ECO:0000256" key="4">
    <source>
        <dbReference type="PIRSR" id="PIRSR001365-2"/>
    </source>
</evidence>